<dbReference type="InterPro" id="IPR050450">
    <property type="entry name" value="COX15/CtaA_HemeA_synthase"/>
</dbReference>
<evidence type="ECO:0000313" key="5">
    <source>
        <dbReference type="EMBL" id="MPM60501.1"/>
    </source>
</evidence>
<reference evidence="5" key="1">
    <citation type="submission" date="2019-08" db="EMBL/GenBank/DDBJ databases">
        <authorList>
            <person name="Kucharzyk K."/>
            <person name="Murdoch R.W."/>
            <person name="Higgins S."/>
            <person name="Loffler F."/>
        </authorList>
    </citation>
    <scope>NUCLEOTIDE SEQUENCE</scope>
</reference>
<comment type="caution">
    <text evidence="5">The sequence shown here is derived from an EMBL/GenBank/DDBJ whole genome shotgun (WGS) entry which is preliminary data.</text>
</comment>
<protein>
    <recommendedName>
        <fullName evidence="6">Heme A synthase</fullName>
    </recommendedName>
</protein>
<feature type="transmembrane region" description="Helical" evidence="4">
    <location>
        <begin position="128"/>
        <end position="148"/>
    </location>
</feature>
<organism evidence="5">
    <name type="scientific">bioreactor metagenome</name>
    <dbReference type="NCBI Taxonomy" id="1076179"/>
    <lineage>
        <taxon>unclassified sequences</taxon>
        <taxon>metagenomes</taxon>
        <taxon>ecological metagenomes</taxon>
    </lineage>
</organism>
<sequence length="308" mass="31436">MNASSTPAPATVTLYRVAAVITFAAVALGSLVCATDSSAACPNWPGCYVGQLMPQAALNPVIEFVHRVIAVSTGPVLLAAALVGLRHRRDLTVSVLPWVALAGAFAAGVFGMLTIRVGLTTPQAASDLGASLIAMIAMTTAAVALSRTPRRAWLTPTGRYAWAAVGTLWLLHVTGVFAAGKGSLTRCVSCPVWGIVEIDGPVWLQAARMALAAVAIGLIVAAIGTGVRTSGLRPLTLLAGVLLVVELGVGLVILARGTTHALSSIYAVSMVCLLWTTVLIAARATFTRVSGDGAPAATRPVQESAPAA</sequence>
<name>A0A645B7A8_9ZZZZ</name>
<feature type="transmembrane region" description="Helical" evidence="4">
    <location>
        <begin position="202"/>
        <end position="223"/>
    </location>
</feature>
<dbReference type="GO" id="GO:0016491">
    <property type="term" value="F:oxidoreductase activity"/>
    <property type="evidence" value="ECO:0007669"/>
    <property type="project" value="UniProtKB-KW"/>
</dbReference>
<dbReference type="PANTHER" id="PTHR35457:SF1">
    <property type="entry name" value="HEME A SYNTHASE"/>
    <property type="match status" value="1"/>
</dbReference>
<gene>
    <name evidence="5" type="ORF">SDC9_107352</name>
</gene>
<feature type="transmembrane region" description="Helical" evidence="4">
    <location>
        <begin position="261"/>
        <end position="282"/>
    </location>
</feature>
<dbReference type="EMBL" id="VSSQ01017833">
    <property type="protein sequence ID" value="MPM60501.1"/>
    <property type="molecule type" value="Genomic_DNA"/>
</dbReference>
<feature type="transmembrane region" description="Helical" evidence="4">
    <location>
        <begin position="235"/>
        <end position="255"/>
    </location>
</feature>
<evidence type="ECO:0000256" key="4">
    <source>
        <dbReference type="SAM" id="Phobius"/>
    </source>
</evidence>
<keyword evidence="3" id="KW-0408">Iron</keyword>
<keyword evidence="1" id="KW-0479">Metal-binding</keyword>
<evidence type="ECO:0000256" key="1">
    <source>
        <dbReference type="ARBA" id="ARBA00022723"/>
    </source>
</evidence>
<keyword evidence="4" id="KW-1133">Transmembrane helix</keyword>
<keyword evidence="4" id="KW-0472">Membrane</keyword>
<feature type="transmembrane region" description="Helical" evidence="4">
    <location>
        <begin position="64"/>
        <end position="83"/>
    </location>
</feature>
<dbReference type="AlphaFoldDB" id="A0A645B7A8"/>
<evidence type="ECO:0000256" key="2">
    <source>
        <dbReference type="ARBA" id="ARBA00023002"/>
    </source>
</evidence>
<dbReference type="GO" id="GO:0046872">
    <property type="term" value="F:metal ion binding"/>
    <property type="evidence" value="ECO:0007669"/>
    <property type="project" value="UniProtKB-KW"/>
</dbReference>
<accession>A0A645B7A8</accession>
<feature type="transmembrane region" description="Helical" evidence="4">
    <location>
        <begin position="95"/>
        <end position="116"/>
    </location>
</feature>
<evidence type="ECO:0008006" key="6">
    <source>
        <dbReference type="Google" id="ProtNLM"/>
    </source>
</evidence>
<keyword evidence="4" id="KW-0812">Transmembrane</keyword>
<proteinExistence type="predicted"/>
<evidence type="ECO:0000256" key="3">
    <source>
        <dbReference type="ARBA" id="ARBA00023004"/>
    </source>
</evidence>
<keyword evidence="2" id="KW-0560">Oxidoreductase</keyword>
<feature type="transmembrane region" description="Helical" evidence="4">
    <location>
        <begin position="160"/>
        <end position="182"/>
    </location>
</feature>
<dbReference type="PANTHER" id="PTHR35457">
    <property type="entry name" value="HEME A SYNTHASE"/>
    <property type="match status" value="1"/>
</dbReference>